<gene>
    <name evidence="3" type="primary">LOC139082605</name>
</gene>
<evidence type="ECO:0000313" key="2">
    <source>
        <dbReference type="Proteomes" id="UP001652662"/>
    </source>
</evidence>
<evidence type="ECO:0000256" key="1">
    <source>
        <dbReference type="SAM" id="MobiDB-lite"/>
    </source>
</evidence>
<organism evidence="2 3">
    <name type="scientific">Equus przewalskii</name>
    <name type="common">Przewalski's horse</name>
    <name type="synonym">Equus caballus przewalskii</name>
    <dbReference type="NCBI Taxonomy" id="9798"/>
    <lineage>
        <taxon>Eukaryota</taxon>
        <taxon>Metazoa</taxon>
        <taxon>Chordata</taxon>
        <taxon>Craniata</taxon>
        <taxon>Vertebrata</taxon>
        <taxon>Euteleostomi</taxon>
        <taxon>Mammalia</taxon>
        <taxon>Eutheria</taxon>
        <taxon>Laurasiatheria</taxon>
        <taxon>Perissodactyla</taxon>
        <taxon>Equidae</taxon>
        <taxon>Equus</taxon>
    </lineage>
</organism>
<dbReference type="Proteomes" id="UP001652662">
    <property type="component" value="Chromosome 3"/>
</dbReference>
<feature type="region of interest" description="Disordered" evidence="1">
    <location>
        <begin position="1"/>
        <end position="26"/>
    </location>
</feature>
<protein>
    <submittedName>
        <fullName evidence="3">Uncharacterized protein isoform X1</fullName>
    </submittedName>
</protein>
<proteinExistence type="predicted"/>
<reference evidence="3" key="1">
    <citation type="submission" date="2025-08" db="UniProtKB">
        <authorList>
            <consortium name="RefSeq"/>
        </authorList>
    </citation>
    <scope>IDENTIFICATION</scope>
    <source>
        <tissue evidence="3">Blood</tissue>
    </source>
</reference>
<name>A0ABM4P255_EQUPR</name>
<evidence type="ECO:0000313" key="3">
    <source>
        <dbReference type="RefSeq" id="XP_070471265.1"/>
    </source>
</evidence>
<sequence>MSALQSGRRGRRRPPGPGTRAGDWRACGGRGAARRALALRSGRARLRAAPLLAPLWLLAPTPGSHMTPAPLALRASRGWRGSVRQEFGQGTMKMSSLPHDVWSLSWECQLDTYMWSLVWLDSERDHLERELLESKPCKRTSWKLGDLPELTFRTRQHLSSPPVVPYHQMLLQRSSDRSIFSHHQALFHISIRSQGNFSLLKLCYAQWFED</sequence>
<dbReference type="GeneID" id="139082605"/>
<keyword evidence="2" id="KW-1185">Reference proteome</keyword>
<dbReference type="RefSeq" id="XP_070471265.1">
    <property type="nucleotide sequence ID" value="XM_070615164.1"/>
</dbReference>
<accession>A0ABM4P255</accession>